<dbReference type="PANTHER" id="PTHR44688:SF16">
    <property type="entry name" value="DNA-BINDING TRANSCRIPTIONAL ACTIVATOR DEVR_DOSR"/>
    <property type="match status" value="1"/>
</dbReference>
<dbReference type="EMBL" id="QJVC01000024">
    <property type="protein sequence ID" value="PYI37324.1"/>
    <property type="molecule type" value="Genomic_DNA"/>
</dbReference>
<feature type="domain" description="HTH luxR-type" evidence="4">
    <location>
        <begin position="716"/>
        <end position="781"/>
    </location>
</feature>
<dbReference type="PANTHER" id="PTHR44688">
    <property type="entry name" value="DNA-BINDING TRANSCRIPTIONAL ACTIVATOR DEVR_DOSR"/>
    <property type="match status" value="1"/>
</dbReference>
<dbReference type="SUPFAM" id="SSF52540">
    <property type="entry name" value="P-loop containing nucleoside triphosphate hydrolases"/>
    <property type="match status" value="1"/>
</dbReference>
<dbReference type="Gene3D" id="3.40.50.300">
    <property type="entry name" value="P-loop containing nucleotide triphosphate hydrolases"/>
    <property type="match status" value="1"/>
</dbReference>
<dbReference type="Proteomes" id="UP000247980">
    <property type="component" value="Unassembled WGS sequence"/>
</dbReference>
<keyword evidence="2" id="KW-0238">DNA-binding</keyword>
<evidence type="ECO:0000256" key="1">
    <source>
        <dbReference type="ARBA" id="ARBA00023015"/>
    </source>
</evidence>
<dbReference type="SMART" id="SM00421">
    <property type="entry name" value="HTH_LUXR"/>
    <property type="match status" value="1"/>
</dbReference>
<name>A0A2V5ISX7_9MICC</name>
<dbReference type="GO" id="GO:0003677">
    <property type="term" value="F:DNA binding"/>
    <property type="evidence" value="ECO:0007669"/>
    <property type="project" value="UniProtKB-KW"/>
</dbReference>
<protein>
    <recommendedName>
        <fullName evidence="4">HTH luxR-type domain-containing protein</fullName>
    </recommendedName>
</protein>
<proteinExistence type="predicted"/>
<accession>A0A2V5ISX7</accession>
<evidence type="ECO:0000259" key="4">
    <source>
        <dbReference type="PROSITE" id="PS50043"/>
    </source>
</evidence>
<keyword evidence="3" id="KW-0804">Transcription</keyword>
<dbReference type="PRINTS" id="PR00038">
    <property type="entry name" value="HTHLUXR"/>
</dbReference>
<dbReference type="GO" id="GO:0006355">
    <property type="term" value="P:regulation of DNA-templated transcription"/>
    <property type="evidence" value="ECO:0007669"/>
    <property type="project" value="InterPro"/>
</dbReference>
<dbReference type="PROSITE" id="PS50043">
    <property type="entry name" value="HTH_LUXR_2"/>
    <property type="match status" value="1"/>
</dbReference>
<dbReference type="OrthoDB" id="3197423at2"/>
<keyword evidence="6" id="KW-1185">Reference proteome</keyword>
<keyword evidence="1" id="KW-0805">Transcription regulation</keyword>
<organism evidence="5 6">
    <name type="scientific">Arthrobacter psychrolactophilus</name>
    <dbReference type="NCBI Taxonomy" id="92442"/>
    <lineage>
        <taxon>Bacteria</taxon>
        <taxon>Bacillati</taxon>
        <taxon>Actinomycetota</taxon>
        <taxon>Actinomycetes</taxon>
        <taxon>Micrococcales</taxon>
        <taxon>Micrococcaceae</taxon>
        <taxon>Arthrobacter</taxon>
    </lineage>
</organism>
<dbReference type="InterPro" id="IPR027417">
    <property type="entry name" value="P-loop_NTPase"/>
</dbReference>
<dbReference type="InterPro" id="IPR016032">
    <property type="entry name" value="Sig_transdc_resp-reg_C-effctor"/>
</dbReference>
<evidence type="ECO:0000313" key="5">
    <source>
        <dbReference type="EMBL" id="PYI37324.1"/>
    </source>
</evidence>
<evidence type="ECO:0000313" key="6">
    <source>
        <dbReference type="Proteomes" id="UP000247980"/>
    </source>
</evidence>
<evidence type="ECO:0000256" key="2">
    <source>
        <dbReference type="ARBA" id="ARBA00023125"/>
    </source>
</evidence>
<gene>
    <name evidence="5" type="ORF">CVS30_16040</name>
</gene>
<comment type="caution">
    <text evidence="5">The sequence shown here is derived from an EMBL/GenBank/DDBJ whole genome shotgun (WGS) entry which is preliminary data.</text>
</comment>
<dbReference type="AlphaFoldDB" id="A0A2V5ISX7"/>
<dbReference type="InterPro" id="IPR036388">
    <property type="entry name" value="WH-like_DNA-bd_sf"/>
</dbReference>
<dbReference type="Gene3D" id="1.10.10.10">
    <property type="entry name" value="Winged helix-like DNA-binding domain superfamily/Winged helix DNA-binding domain"/>
    <property type="match status" value="1"/>
</dbReference>
<dbReference type="Pfam" id="PF00196">
    <property type="entry name" value="GerE"/>
    <property type="match status" value="1"/>
</dbReference>
<dbReference type="CDD" id="cd06170">
    <property type="entry name" value="LuxR_C_like"/>
    <property type="match status" value="1"/>
</dbReference>
<sequence length="782" mass="84324">MCQRVSHKKVLHMFSSESAVDQHRSELSPRLPERHTPTGRTFIGRLPHILELRRATQEAPWRGAVVLGQGGIGKTALIQEFLATVPAHTVTEYLRGTALTAGTPYGILGLLLGRSGLSAARQLSLAEVMTALSQRMRPAGSGGIPLVVVDNAECADTWSALALSELARTGKIRLILLCRRITGLTLEFSSLWRAGQLLRVELTAMTASETRSLLCQELEGVCSLSVANELWRRSRGNPLFLKALLNQAVSMGAVTMVDETWVWHEGRLGATTPLASGTIRRLMNAAHGNIEILECVAAAGVQSVAALTERFSCPEIDELLDFGDLDYAGSGKFAVVVSHPFIANAVPPISADQEHRDGTHQGESAIRLPENPATLSDVYLDAETIRHCSEIQAIAVAEHAEQLAMTGRQDDALGIAEMLSHRLGLTDMASVRASISAPLSVRLAAPLQRIYTASGEWKLLEELLAACQERGFDADAVDCVDFEVSSGIIQSYQGNYGAGLQELSQASAQLKQADRPGWQALASLGEYGATLAQQKSDEGVSHLTRRMTSEELTALEGMLASVLADRTIPTLLATLVQCLLLEQVPSHTRIPDTLWLSSNFAVDLSLPAPTSLQCMLFLAARLDEGGAERSEELIMVAGTQQGALAETLGIYAKGVLSRDSTVLVQVVERACRLNHFALSARAAEKALSFASPGCVRSIRRQLQRLVHLPADLSEPAHELSARLTEREESVGLLAAAGASNKEIAHDMGVSVRTVEGHLYQVYAKLQVTSRVELSPLLRQDAQ</sequence>
<evidence type="ECO:0000256" key="3">
    <source>
        <dbReference type="ARBA" id="ARBA00023163"/>
    </source>
</evidence>
<dbReference type="SUPFAM" id="SSF46894">
    <property type="entry name" value="C-terminal effector domain of the bipartite response regulators"/>
    <property type="match status" value="1"/>
</dbReference>
<dbReference type="InterPro" id="IPR000792">
    <property type="entry name" value="Tscrpt_reg_LuxR_C"/>
</dbReference>
<reference evidence="5 6" key="1">
    <citation type="submission" date="2018-05" db="EMBL/GenBank/DDBJ databases">
        <title>Genetic diversity of glacier-inhabiting Cryobacterium bacteria in China and description of Cryobacterium mengkeensis sp. nov. and Arthrobacter glacialis sp. nov.</title>
        <authorList>
            <person name="Liu Q."/>
            <person name="Xin Y.-H."/>
        </authorList>
    </citation>
    <scope>NUCLEOTIDE SEQUENCE [LARGE SCALE GENOMIC DNA]</scope>
    <source>
        <strain evidence="5 6">B7</strain>
    </source>
</reference>